<protein>
    <submittedName>
        <fullName evidence="5">Trypsin-like peptidase domain-containing protein</fullName>
    </submittedName>
</protein>
<dbReference type="PROSITE" id="PS50106">
    <property type="entry name" value="PDZ"/>
    <property type="match status" value="1"/>
</dbReference>
<evidence type="ECO:0000313" key="6">
    <source>
        <dbReference type="Proteomes" id="UP000823851"/>
    </source>
</evidence>
<comment type="caution">
    <text evidence="5">The sequence shown here is derived from an EMBL/GenBank/DDBJ whole genome shotgun (WGS) entry which is preliminary data.</text>
</comment>
<feature type="region of interest" description="Disordered" evidence="3">
    <location>
        <begin position="88"/>
        <end position="119"/>
    </location>
</feature>
<dbReference type="Gene3D" id="2.30.42.10">
    <property type="match status" value="1"/>
</dbReference>
<dbReference type="InterPro" id="IPR036034">
    <property type="entry name" value="PDZ_sf"/>
</dbReference>
<dbReference type="Pfam" id="PF13180">
    <property type="entry name" value="PDZ_2"/>
    <property type="match status" value="1"/>
</dbReference>
<accession>A0A9D2U010</accession>
<dbReference type="InterPro" id="IPR051201">
    <property type="entry name" value="Chloro_Bact_Ser_Proteases"/>
</dbReference>
<dbReference type="InterPro" id="IPR001478">
    <property type="entry name" value="PDZ"/>
</dbReference>
<feature type="compositionally biased region" description="Polar residues" evidence="3">
    <location>
        <begin position="109"/>
        <end position="119"/>
    </location>
</feature>
<name>A0A9D2U010_9FIRM</name>
<dbReference type="PANTHER" id="PTHR43343">
    <property type="entry name" value="PEPTIDASE S12"/>
    <property type="match status" value="1"/>
</dbReference>
<dbReference type="SUPFAM" id="SSF50494">
    <property type="entry name" value="Trypsin-like serine proteases"/>
    <property type="match status" value="1"/>
</dbReference>
<evidence type="ECO:0000256" key="2">
    <source>
        <dbReference type="ARBA" id="ARBA00022801"/>
    </source>
</evidence>
<feature type="region of interest" description="Disordered" evidence="3">
    <location>
        <begin position="1"/>
        <end position="45"/>
    </location>
</feature>
<feature type="compositionally biased region" description="Basic residues" evidence="3">
    <location>
        <begin position="35"/>
        <end position="45"/>
    </location>
</feature>
<dbReference type="GO" id="GO:0004252">
    <property type="term" value="F:serine-type endopeptidase activity"/>
    <property type="evidence" value="ECO:0007669"/>
    <property type="project" value="InterPro"/>
</dbReference>
<dbReference type="Gene3D" id="2.40.10.120">
    <property type="match status" value="1"/>
</dbReference>
<dbReference type="AlphaFoldDB" id="A0A9D2U010"/>
<feature type="domain" description="PDZ" evidence="4">
    <location>
        <begin position="356"/>
        <end position="445"/>
    </location>
</feature>
<evidence type="ECO:0000256" key="1">
    <source>
        <dbReference type="ARBA" id="ARBA00022670"/>
    </source>
</evidence>
<proteinExistence type="predicted"/>
<dbReference type="SMART" id="SM00228">
    <property type="entry name" value="PDZ"/>
    <property type="match status" value="1"/>
</dbReference>
<evidence type="ECO:0000259" key="4">
    <source>
        <dbReference type="PROSITE" id="PS50106"/>
    </source>
</evidence>
<evidence type="ECO:0000256" key="3">
    <source>
        <dbReference type="SAM" id="MobiDB-lite"/>
    </source>
</evidence>
<keyword evidence="1" id="KW-0645">Protease</keyword>
<dbReference type="InterPro" id="IPR001940">
    <property type="entry name" value="Peptidase_S1C"/>
</dbReference>
<reference evidence="5" key="1">
    <citation type="journal article" date="2021" name="PeerJ">
        <title>Extensive microbial diversity within the chicken gut microbiome revealed by metagenomics and culture.</title>
        <authorList>
            <person name="Gilroy R."/>
            <person name="Ravi A."/>
            <person name="Getino M."/>
            <person name="Pursley I."/>
            <person name="Horton D.L."/>
            <person name="Alikhan N.F."/>
            <person name="Baker D."/>
            <person name="Gharbi K."/>
            <person name="Hall N."/>
            <person name="Watson M."/>
            <person name="Adriaenssens E.M."/>
            <person name="Foster-Nyarko E."/>
            <person name="Jarju S."/>
            <person name="Secka A."/>
            <person name="Antonio M."/>
            <person name="Oren A."/>
            <person name="Chaudhuri R.R."/>
            <person name="La Ragione R."/>
            <person name="Hildebrand F."/>
            <person name="Pallen M.J."/>
        </authorList>
    </citation>
    <scope>NUCLEOTIDE SEQUENCE</scope>
    <source>
        <strain evidence="5">ChiHjej8B7-25341</strain>
    </source>
</reference>
<dbReference type="EMBL" id="DWUW01000341">
    <property type="protein sequence ID" value="HJD32635.1"/>
    <property type="molecule type" value="Genomic_DNA"/>
</dbReference>
<dbReference type="SUPFAM" id="SSF50156">
    <property type="entry name" value="PDZ domain-like"/>
    <property type="match status" value="1"/>
</dbReference>
<sequence>MSEYYNNYSQNPYMGNQDMRSENNGLHTPEPSEPKRRKSSGRAMRTAKKIGAITLSAVLFGGVAAGTFQGVNYLTGYTAAQTEESAQSASAGSNSAGGLAPSSASAGSQTLQTTTASESGEMSVADVADYVMPSIVSITNRSVQEVQNYFSMFGYYGMQPQAQETESVGSGIIIGQNDSELLIATNNHVVEGADTLTVSFIDNQAYEANLKGTDAENDLAVIAVPLTSISADTMAQIKPATLGSSDNLRVGEQVVAIGNALGYGQSVTTGIVSATNRTLTETSSDGRPVQSSASYIQTDAAINPGNSGGALVNMKGEVVGINSAKLASTEVEGMGYAIPVSRASSIISTLMNESTLTKVAENERGTLGITATTVPASVTEAYGIPTGVYVSDVTEGSGAQAAGLRRGDVITALDGRSVTDVSQLQELLQYYKAGQTVNLTVQSITDNAYAEKTVSLTLSGQADSDASAKA</sequence>
<dbReference type="PANTHER" id="PTHR43343:SF3">
    <property type="entry name" value="PROTEASE DO-LIKE 8, CHLOROPLASTIC"/>
    <property type="match status" value="1"/>
</dbReference>
<dbReference type="Proteomes" id="UP000823851">
    <property type="component" value="Unassembled WGS sequence"/>
</dbReference>
<keyword evidence="2" id="KW-0378">Hydrolase</keyword>
<dbReference type="PRINTS" id="PR00834">
    <property type="entry name" value="PROTEASES2C"/>
</dbReference>
<dbReference type="InterPro" id="IPR009003">
    <property type="entry name" value="Peptidase_S1_PA"/>
</dbReference>
<dbReference type="Pfam" id="PF13365">
    <property type="entry name" value="Trypsin_2"/>
    <property type="match status" value="1"/>
</dbReference>
<evidence type="ECO:0000313" key="5">
    <source>
        <dbReference type="EMBL" id="HJD32635.1"/>
    </source>
</evidence>
<feature type="compositionally biased region" description="Low complexity" evidence="3">
    <location>
        <begin position="88"/>
        <end position="108"/>
    </location>
</feature>
<reference evidence="5" key="2">
    <citation type="submission" date="2021-04" db="EMBL/GenBank/DDBJ databases">
        <authorList>
            <person name="Gilroy R."/>
        </authorList>
    </citation>
    <scope>NUCLEOTIDE SEQUENCE</scope>
    <source>
        <strain evidence="5">ChiHjej8B7-25341</strain>
    </source>
</reference>
<organism evidence="5 6">
    <name type="scientific">Candidatus Eisenbergiella stercorigallinarum</name>
    <dbReference type="NCBI Taxonomy" id="2838557"/>
    <lineage>
        <taxon>Bacteria</taxon>
        <taxon>Bacillati</taxon>
        <taxon>Bacillota</taxon>
        <taxon>Clostridia</taxon>
        <taxon>Lachnospirales</taxon>
        <taxon>Lachnospiraceae</taxon>
        <taxon>Eisenbergiella</taxon>
    </lineage>
</organism>
<feature type="compositionally biased region" description="Polar residues" evidence="3">
    <location>
        <begin position="1"/>
        <end position="14"/>
    </location>
</feature>
<dbReference type="GO" id="GO:0006508">
    <property type="term" value="P:proteolysis"/>
    <property type="evidence" value="ECO:0007669"/>
    <property type="project" value="UniProtKB-KW"/>
</dbReference>
<gene>
    <name evidence="5" type="ORF">H9912_11960</name>
</gene>